<dbReference type="AlphaFoldDB" id="A0A370X083"/>
<dbReference type="SUPFAM" id="SSF51445">
    <property type="entry name" value="(Trans)glycosidases"/>
    <property type="match status" value="1"/>
</dbReference>
<dbReference type="GO" id="GO:0004553">
    <property type="term" value="F:hydrolase activity, hydrolyzing O-glycosyl compounds"/>
    <property type="evidence" value="ECO:0007669"/>
    <property type="project" value="TreeGrafter"/>
</dbReference>
<reference evidence="1 2" key="1">
    <citation type="submission" date="2018-07" db="EMBL/GenBank/DDBJ databases">
        <title>Dyella monticola sp. nov. and Dyella psychrodurans sp. nov. isolated from monsoon evergreen broad-leaved forest soil of Dinghu Mountain, China.</title>
        <authorList>
            <person name="Gao Z."/>
            <person name="Qiu L."/>
        </authorList>
    </citation>
    <scope>NUCLEOTIDE SEQUENCE [LARGE SCALE GENOMIC DNA]</scope>
    <source>
        <strain evidence="1 2">4G-K06</strain>
    </source>
</reference>
<comment type="caution">
    <text evidence="1">The sequence shown here is derived from an EMBL/GenBank/DDBJ whole genome shotgun (WGS) entry which is preliminary data.</text>
</comment>
<dbReference type="RefSeq" id="WP_115495537.1">
    <property type="nucleotide sequence ID" value="NZ_QRBE01000005.1"/>
</dbReference>
<sequence length="337" mass="36215">MRHHIVHSLAIALWLLCAPVYGADRAYWLASQEGATPLVGVQVKLQSFNANDARKIHNAGFAFVRMGVWTDRMGRADYRRALDQAITAAHAAGLPVLLTVRSLGSLAPRAVSRAARAATLAQAGDDMAGLVAQLDRQYGSQLLAIELWNEPDQSKYWPTGDVEETFAPFMHAACERLAVRKPSVPVLGFAFARVPLGGSAAGRLLQPLAGQLPRCLDAISYHAYGMTADQIRAASQALRKRYGLPIAITEDGATSAGLNGADRQAKRVAMLMQSVDAQSASLISIYEWADTPDASDTAQRHYGLLRADRTAKPAFDVIERALRDARASRSSTAAPGG</sequence>
<dbReference type="Gene3D" id="3.20.20.80">
    <property type="entry name" value="Glycosidases"/>
    <property type="match status" value="1"/>
</dbReference>
<dbReference type="EMBL" id="QRBE01000005">
    <property type="protein sequence ID" value="RDS81667.1"/>
    <property type="molecule type" value="Genomic_DNA"/>
</dbReference>
<dbReference type="InterPro" id="IPR017853">
    <property type="entry name" value="GH"/>
</dbReference>
<dbReference type="PANTHER" id="PTHR12631:SF10">
    <property type="entry name" value="BETA-XYLOSIDASE-LIKE PROTEIN-RELATED"/>
    <property type="match status" value="1"/>
</dbReference>
<dbReference type="InterPro" id="IPR051923">
    <property type="entry name" value="Glycosyl_Hydrolase_39"/>
</dbReference>
<gene>
    <name evidence="1" type="ORF">DWU98_10595</name>
</gene>
<evidence type="ECO:0000313" key="2">
    <source>
        <dbReference type="Proteomes" id="UP000254258"/>
    </source>
</evidence>
<evidence type="ECO:0000313" key="1">
    <source>
        <dbReference type="EMBL" id="RDS81667.1"/>
    </source>
</evidence>
<organism evidence="1 2">
    <name type="scientific">Dyella monticola</name>
    <dbReference type="NCBI Taxonomy" id="1927958"/>
    <lineage>
        <taxon>Bacteria</taxon>
        <taxon>Pseudomonadati</taxon>
        <taxon>Pseudomonadota</taxon>
        <taxon>Gammaproteobacteria</taxon>
        <taxon>Lysobacterales</taxon>
        <taxon>Rhodanobacteraceae</taxon>
        <taxon>Dyella</taxon>
    </lineage>
</organism>
<name>A0A370X083_9GAMM</name>
<proteinExistence type="predicted"/>
<accession>A0A370X083</accession>
<keyword evidence="2" id="KW-1185">Reference proteome</keyword>
<dbReference type="OrthoDB" id="9774262at2"/>
<dbReference type="Proteomes" id="UP000254258">
    <property type="component" value="Unassembled WGS sequence"/>
</dbReference>
<dbReference type="PANTHER" id="PTHR12631">
    <property type="entry name" value="ALPHA-L-IDURONIDASE"/>
    <property type="match status" value="1"/>
</dbReference>
<protein>
    <submittedName>
        <fullName evidence="1">Beta-xylosidase</fullName>
    </submittedName>
</protein>